<dbReference type="EMBL" id="CM001220">
    <property type="protein sequence ID" value="AES91659.1"/>
    <property type="molecule type" value="Genomic_DNA"/>
</dbReference>
<organism evidence="1 3">
    <name type="scientific">Medicago truncatula</name>
    <name type="common">Barrel medic</name>
    <name type="synonym">Medicago tribuloides</name>
    <dbReference type="NCBI Taxonomy" id="3880"/>
    <lineage>
        <taxon>Eukaryota</taxon>
        <taxon>Viridiplantae</taxon>
        <taxon>Streptophyta</taxon>
        <taxon>Embryophyta</taxon>
        <taxon>Tracheophyta</taxon>
        <taxon>Spermatophyta</taxon>
        <taxon>Magnoliopsida</taxon>
        <taxon>eudicotyledons</taxon>
        <taxon>Gunneridae</taxon>
        <taxon>Pentapetalae</taxon>
        <taxon>rosids</taxon>
        <taxon>fabids</taxon>
        <taxon>Fabales</taxon>
        <taxon>Fabaceae</taxon>
        <taxon>Papilionoideae</taxon>
        <taxon>50 kb inversion clade</taxon>
        <taxon>NPAAA clade</taxon>
        <taxon>Hologalegina</taxon>
        <taxon>IRL clade</taxon>
        <taxon>Trifolieae</taxon>
        <taxon>Medicago</taxon>
    </lineage>
</organism>
<reference evidence="2" key="3">
    <citation type="submission" date="2015-04" db="UniProtKB">
        <authorList>
            <consortium name="EnsemblPlants"/>
        </authorList>
    </citation>
    <scope>IDENTIFICATION</scope>
    <source>
        <strain evidence="2">cv. Jemalong A17</strain>
    </source>
</reference>
<dbReference type="AlphaFoldDB" id="G7JGJ9"/>
<evidence type="ECO:0000313" key="3">
    <source>
        <dbReference type="Proteomes" id="UP000002051"/>
    </source>
</evidence>
<protein>
    <submittedName>
        <fullName evidence="1 2">Uncharacterized protein</fullName>
    </submittedName>
</protein>
<dbReference type="EnsemblPlants" id="AES91659">
    <property type="protein sequence ID" value="AES91659"/>
    <property type="gene ID" value="MTR_4g115950"/>
</dbReference>
<evidence type="ECO:0000313" key="2">
    <source>
        <dbReference type="EnsemblPlants" id="AES91659"/>
    </source>
</evidence>
<dbReference type="HOGENOM" id="CLU_3053400_0_0_1"/>
<proteinExistence type="predicted"/>
<reference evidence="1 3" key="2">
    <citation type="journal article" date="2014" name="BMC Genomics">
        <title>An improved genome release (version Mt4.0) for the model legume Medicago truncatula.</title>
        <authorList>
            <person name="Tang H."/>
            <person name="Krishnakumar V."/>
            <person name="Bidwell S."/>
            <person name="Rosen B."/>
            <person name="Chan A."/>
            <person name="Zhou S."/>
            <person name="Gentzbittel L."/>
            <person name="Childs K.L."/>
            <person name="Yandell M."/>
            <person name="Gundlach H."/>
            <person name="Mayer K.F."/>
            <person name="Schwartz D.C."/>
            <person name="Town C.D."/>
        </authorList>
    </citation>
    <scope>GENOME REANNOTATION</scope>
    <source>
        <strain evidence="2 3">cv. Jemalong A17</strain>
    </source>
</reference>
<reference evidence="1 3" key="1">
    <citation type="journal article" date="2011" name="Nature">
        <title>The Medicago genome provides insight into the evolution of rhizobial symbioses.</title>
        <authorList>
            <person name="Young N.D."/>
            <person name="Debelle F."/>
            <person name="Oldroyd G.E."/>
            <person name="Geurts R."/>
            <person name="Cannon S.B."/>
            <person name="Udvardi M.K."/>
            <person name="Benedito V.A."/>
            <person name="Mayer K.F."/>
            <person name="Gouzy J."/>
            <person name="Schoof H."/>
            <person name="Van de Peer Y."/>
            <person name="Proost S."/>
            <person name="Cook D.R."/>
            <person name="Meyers B.C."/>
            <person name="Spannagl M."/>
            <person name="Cheung F."/>
            <person name="De Mita S."/>
            <person name="Krishnakumar V."/>
            <person name="Gundlach H."/>
            <person name="Zhou S."/>
            <person name="Mudge J."/>
            <person name="Bharti A.K."/>
            <person name="Murray J.D."/>
            <person name="Naoumkina M.A."/>
            <person name="Rosen B."/>
            <person name="Silverstein K.A."/>
            <person name="Tang H."/>
            <person name="Rombauts S."/>
            <person name="Zhao P.X."/>
            <person name="Zhou P."/>
            <person name="Barbe V."/>
            <person name="Bardou P."/>
            <person name="Bechner M."/>
            <person name="Bellec A."/>
            <person name="Berger A."/>
            <person name="Berges H."/>
            <person name="Bidwell S."/>
            <person name="Bisseling T."/>
            <person name="Choisne N."/>
            <person name="Couloux A."/>
            <person name="Denny R."/>
            <person name="Deshpande S."/>
            <person name="Dai X."/>
            <person name="Doyle J.J."/>
            <person name="Dudez A.M."/>
            <person name="Farmer A.D."/>
            <person name="Fouteau S."/>
            <person name="Franken C."/>
            <person name="Gibelin C."/>
            <person name="Gish J."/>
            <person name="Goldstein S."/>
            <person name="Gonzalez A.J."/>
            <person name="Green P.J."/>
            <person name="Hallab A."/>
            <person name="Hartog M."/>
            <person name="Hua A."/>
            <person name="Humphray S.J."/>
            <person name="Jeong D.H."/>
            <person name="Jing Y."/>
            <person name="Jocker A."/>
            <person name="Kenton S.M."/>
            <person name="Kim D.J."/>
            <person name="Klee K."/>
            <person name="Lai H."/>
            <person name="Lang C."/>
            <person name="Lin S."/>
            <person name="Macmil S.L."/>
            <person name="Magdelenat G."/>
            <person name="Matthews L."/>
            <person name="McCorrison J."/>
            <person name="Monaghan E.L."/>
            <person name="Mun J.H."/>
            <person name="Najar F.Z."/>
            <person name="Nicholson C."/>
            <person name="Noirot C."/>
            <person name="O'Bleness M."/>
            <person name="Paule C.R."/>
            <person name="Poulain J."/>
            <person name="Prion F."/>
            <person name="Qin B."/>
            <person name="Qu C."/>
            <person name="Retzel E.F."/>
            <person name="Riddle C."/>
            <person name="Sallet E."/>
            <person name="Samain S."/>
            <person name="Samson N."/>
            <person name="Sanders I."/>
            <person name="Saurat O."/>
            <person name="Scarpelli C."/>
            <person name="Schiex T."/>
            <person name="Segurens B."/>
            <person name="Severin A.J."/>
            <person name="Sherrier D.J."/>
            <person name="Shi R."/>
            <person name="Sims S."/>
            <person name="Singer S.R."/>
            <person name="Sinharoy S."/>
            <person name="Sterck L."/>
            <person name="Viollet A."/>
            <person name="Wang B.B."/>
            <person name="Wang K."/>
            <person name="Wang M."/>
            <person name="Wang X."/>
            <person name="Warfsmann J."/>
            <person name="Weissenbach J."/>
            <person name="White D.D."/>
            <person name="White J.D."/>
            <person name="Wiley G.B."/>
            <person name="Wincker P."/>
            <person name="Xing Y."/>
            <person name="Yang L."/>
            <person name="Yao Z."/>
            <person name="Ying F."/>
            <person name="Zhai J."/>
            <person name="Zhou L."/>
            <person name="Zuber A."/>
            <person name="Denarie J."/>
            <person name="Dixon R.A."/>
            <person name="May G.D."/>
            <person name="Schwartz D.C."/>
            <person name="Rogers J."/>
            <person name="Quetier F."/>
            <person name="Town C.D."/>
            <person name="Roe B.A."/>
        </authorList>
    </citation>
    <scope>NUCLEOTIDE SEQUENCE [LARGE SCALE GENOMIC DNA]</scope>
    <source>
        <strain evidence="1">A17</strain>
        <strain evidence="2 3">cv. Jemalong A17</strain>
    </source>
</reference>
<name>G7JGJ9_MEDTR</name>
<sequence length="54" mass="5948">MQLRFGSVPQHKETIHVHLKRPLEGWIKRNNDGACKGNNESSGCGGVFHNSDGC</sequence>
<keyword evidence="3" id="KW-1185">Reference proteome</keyword>
<dbReference type="PaxDb" id="3880-AES91659"/>
<gene>
    <name evidence="1" type="ordered locus">MTR_4g115950</name>
</gene>
<accession>G7JGJ9</accession>
<dbReference type="Proteomes" id="UP000002051">
    <property type="component" value="Chromosome 4"/>
</dbReference>
<evidence type="ECO:0000313" key="1">
    <source>
        <dbReference type="EMBL" id="AES91659.1"/>
    </source>
</evidence>